<feature type="domain" description="Peptidase C50" evidence="6">
    <location>
        <begin position="2308"/>
        <end position="2406"/>
    </location>
</feature>
<dbReference type="STRING" id="1555241.A0A4P9X815"/>
<name>A0A4P9X815_9FUNG</name>
<feature type="compositionally biased region" description="Low complexity" evidence="5">
    <location>
        <begin position="1547"/>
        <end position="1572"/>
    </location>
</feature>
<evidence type="ECO:0000313" key="7">
    <source>
        <dbReference type="EMBL" id="RKP01407.1"/>
    </source>
</evidence>
<keyword evidence="8" id="KW-1185">Reference proteome</keyword>
<dbReference type="GO" id="GO:0005634">
    <property type="term" value="C:nucleus"/>
    <property type="evidence" value="ECO:0007669"/>
    <property type="project" value="InterPro"/>
</dbReference>
<evidence type="ECO:0000259" key="6">
    <source>
        <dbReference type="PROSITE" id="PS51700"/>
    </source>
</evidence>
<feature type="region of interest" description="Disordered" evidence="5">
    <location>
        <begin position="1"/>
        <end position="24"/>
    </location>
</feature>
<dbReference type="Proteomes" id="UP000274922">
    <property type="component" value="Unassembled WGS sequence"/>
</dbReference>
<feature type="region of interest" description="Disordered" evidence="5">
    <location>
        <begin position="305"/>
        <end position="325"/>
    </location>
</feature>
<evidence type="ECO:0000256" key="1">
    <source>
        <dbReference type="ARBA" id="ARBA00000451"/>
    </source>
</evidence>
<dbReference type="GO" id="GO:0005737">
    <property type="term" value="C:cytoplasm"/>
    <property type="evidence" value="ECO:0007669"/>
    <property type="project" value="TreeGrafter"/>
</dbReference>
<keyword evidence="3" id="KW-0378">Hydrolase</keyword>
<accession>A0A4P9X815</accession>
<feature type="region of interest" description="Disordered" evidence="5">
    <location>
        <begin position="200"/>
        <end position="244"/>
    </location>
</feature>
<dbReference type="GO" id="GO:0051307">
    <property type="term" value="P:meiotic chromosome separation"/>
    <property type="evidence" value="ECO:0007669"/>
    <property type="project" value="TreeGrafter"/>
</dbReference>
<feature type="region of interest" description="Disordered" evidence="5">
    <location>
        <begin position="1539"/>
        <end position="1592"/>
    </location>
</feature>
<evidence type="ECO:0000256" key="3">
    <source>
        <dbReference type="ARBA" id="ARBA00022801"/>
    </source>
</evidence>
<feature type="region of interest" description="Disordered" evidence="5">
    <location>
        <begin position="1996"/>
        <end position="2026"/>
    </location>
</feature>
<feature type="compositionally biased region" description="Low complexity" evidence="5">
    <location>
        <begin position="308"/>
        <end position="325"/>
    </location>
</feature>
<feature type="compositionally biased region" description="Low complexity" evidence="5">
    <location>
        <begin position="211"/>
        <end position="232"/>
    </location>
</feature>
<evidence type="ECO:0000256" key="4">
    <source>
        <dbReference type="ARBA" id="ARBA00022829"/>
    </source>
</evidence>
<dbReference type="PANTHER" id="PTHR12792:SF0">
    <property type="entry name" value="SEPARIN"/>
    <property type="match status" value="1"/>
</dbReference>
<keyword evidence="4" id="KW-0159">Chromosome partition</keyword>
<dbReference type="Pfam" id="PF03568">
    <property type="entry name" value="Separin_C"/>
    <property type="match status" value="1"/>
</dbReference>
<feature type="region of interest" description="Disordered" evidence="5">
    <location>
        <begin position="38"/>
        <end position="62"/>
    </location>
</feature>
<feature type="compositionally biased region" description="Low complexity" evidence="5">
    <location>
        <begin position="38"/>
        <end position="50"/>
    </location>
</feature>
<organism evidence="7 8">
    <name type="scientific">Caulochytrium protostelioides</name>
    <dbReference type="NCBI Taxonomy" id="1555241"/>
    <lineage>
        <taxon>Eukaryota</taxon>
        <taxon>Fungi</taxon>
        <taxon>Fungi incertae sedis</taxon>
        <taxon>Chytridiomycota</taxon>
        <taxon>Chytridiomycota incertae sedis</taxon>
        <taxon>Chytridiomycetes</taxon>
        <taxon>Caulochytriales</taxon>
        <taxon>Caulochytriaceae</taxon>
        <taxon>Caulochytrium</taxon>
    </lineage>
</organism>
<gene>
    <name evidence="7" type="ORF">CXG81DRAFT_25901</name>
</gene>
<proteinExistence type="predicted"/>
<evidence type="ECO:0000256" key="5">
    <source>
        <dbReference type="SAM" id="MobiDB-lite"/>
    </source>
</evidence>
<dbReference type="GO" id="GO:0072686">
    <property type="term" value="C:mitotic spindle"/>
    <property type="evidence" value="ECO:0007669"/>
    <property type="project" value="TreeGrafter"/>
</dbReference>
<dbReference type="PANTHER" id="PTHR12792">
    <property type="entry name" value="EXTRA SPINDLE POLES 1-RELATED"/>
    <property type="match status" value="1"/>
</dbReference>
<reference evidence="8" key="1">
    <citation type="journal article" date="2018" name="Nat. Microbiol.">
        <title>Leveraging single-cell genomics to expand the fungal tree of life.</title>
        <authorList>
            <person name="Ahrendt S.R."/>
            <person name="Quandt C.A."/>
            <person name="Ciobanu D."/>
            <person name="Clum A."/>
            <person name="Salamov A."/>
            <person name="Andreopoulos B."/>
            <person name="Cheng J.F."/>
            <person name="Woyke T."/>
            <person name="Pelin A."/>
            <person name="Henrissat B."/>
            <person name="Reynolds N.K."/>
            <person name="Benny G.L."/>
            <person name="Smith M.E."/>
            <person name="James T.Y."/>
            <person name="Grigoriev I.V."/>
        </authorList>
    </citation>
    <scope>NUCLEOTIDE SEQUENCE [LARGE SCALE GENOMIC DNA]</scope>
    <source>
        <strain evidence="8">ATCC 52028</strain>
    </source>
</reference>
<evidence type="ECO:0000313" key="8">
    <source>
        <dbReference type="Proteomes" id="UP000274922"/>
    </source>
</evidence>
<dbReference type="GO" id="GO:0004197">
    <property type="term" value="F:cysteine-type endopeptidase activity"/>
    <property type="evidence" value="ECO:0007669"/>
    <property type="project" value="InterPro"/>
</dbReference>
<feature type="compositionally biased region" description="Low complexity" evidence="5">
    <location>
        <begin position="1579"/>
        <end position="1588"/>
    </location>
</feature>
<dbReference type="InterPro" id="IPR005314">
    <property type="entry name" value="Peptidase_C50"/>
</dbReference>
<dbReference type="PROSITE" id="PS51700">
    <property type="entry name" value="SEPARIN"/>
    <property type="match status" value="1"/>
</dbReference>
<protein>
    <recommendedName>
        <fullName evidence="2">separase</fullName>
        <ecNumber evidence="2">3.4.22.49</ecNumber>
    </recommendedName>
</protein>
<dbReference type="InterPro" id="IPR030397">
    <property type="entry name" value="SEPARIN_core_dom"/>
</dbReference>
<dbReference type="GO" id="GO:0006508">
    <property type="term" value="P:proteolysis"/>
    <property type="evidence" value="ECO:0007669"/>
    <property type="project" value="InterPro"/>
</dbReference>
<comment type="catalytic activity">
    <reaction evidence="1">
        <text>All bonds known to be hydrolyzed by this endopeptidase have arginine in P1 and an acidic residue in P4. P6 is often occupied by an acidic residue or by a hydroxy-amino-acid residue, the phosphorylation of which enhances cleavage.</text>
        <dbReference type="EC" id="3.4.22.49"/>
    </reaction>
</comment>
<feature type="region of interest" description="Disordered" evidence="5">
    <location>
        <begin position="1915"/>
        <end position="1940"/>
    </location>
</feature>
<dbReference type="EMBL" id="ML014173">
    <property type="protein sequence ID" value="RKP01407.1"/>
    <property type="molecule type" value="Genomic_DNA"/>
</dbReference>
<evidence type="ECO:0000256" key="2">
    <source>
        <dbReference type="ARBA" id="ARBA00012489"/>
    </source>
</evidence>
<sequence>MRAAGAAPVAATARGSGRSASLRRTAANATAAAAAATATAAAPRSRSAAAGHRGTTASPSHTDAALAAADAEISLATAFKAWGDALLRHYGEPPTADAADAAPSSPRSPLNMQLRTLLAPLLGAQRIHLNMTHLYGLAPSVCAASAHIKTTAALAASTGAAQQRRADRARGMKQAARFAVRLLIDLIQLLGRIVQKTRQAHQSPTIMPARSASDLTSPAPALASSSIAGSTPAPSPPPSKKDTLLPNGYADVMGLVDAAMLCLCGLAFVQSEPGMQSLDLDKYTCNLTIRLLDLSEDVLGSSAAHNVPATSPSGAPSSSASSRSTSSLAHRLETSSIAKIDLLLGLLATLLPTPSTGPSMPIRLSRTITVRDPRAVLLARPTAPADLSAWSQSTAFCYATCVLRWLLLQWHARPRDLLPAIQRYLAHPDHGLYHLRLPGASDDRVCAATAEMVMRHLHRHMRWAAVHDAAQAVAVLEMYRLAIPCIPLGTYARSVAAVGMQYTKHIGEIHARSVPQAPSALSPAEAMPLLTFYEAALAHVTAVSSAPRLEWYSFIDQAMALCDRFGDMERCRRIGHLYLEALERLPRSPRTVLARIDILVTLQLTACMRDVDAKDPPDRVSEMTRLVTRHLDALCQQEPAHAEERARASAYVCEVANVQARLCQRLLSAVAVLSHRPVSGTPVEALDRLGHVARTAVRWCHATWPLLAGFEPPPVDAEREAMEAAMARLISGLIEADLVLALHRSIRRPDADALGWLDHALRLFRAAQLAAPQASGGRRFAIKTKRDLGQTFRAALAGHVAYALEPERRDTHLRDALTAWYLLESMDTAPRAVVGWAEATADVQRTAVLGDHLLRDHTQRTARRASAAMLRNGAQALQLWQTHSLPRVLTLLAIVAQHGEATDLAGRSSLLDVVLSYEKRLIESQRLIGQVDSMEDVLAQGVIYIRPAEALCPLSVGETLGLRLLETFAFDLSRLPACSLPLLLVERELAWWMAAPGAVAPWMPAATEALMARFRAILSRASSSSSLSPPPPALSSPEHWEHIVKVVELYDKVLSLTASPQDEAARYLTDTMATLREALEAQREAPSLLPVWLNEMLDTILAAHALRRQLAQLSELAIMEQAEALQHPLDACFATTDPASLALLPMLAWSLETLVVDLYLVLMPSLPALQRLVSAACTARMRCHPDVASHPDAPMLLVRALAAPTTSSDPALGLAFLRDAGNDEHDDDEDTLEADQANPFVVSSASSASSVSSVSSLPVATSGVLFKLTAVRSRIAHQTTAAPTLHPKGRNVATQSLAEALVDLTDRVVTLDRRLMGPDAGSPSALPLEDVAQCRGIIDACARVETAWQQAPAAVREAQWAHVAGSSFLCATDWRSWLQLLSLLALVLHLQTLRHVAFTPAAAAATASDRSCVGMQRMGRVLARIQAAFRRLESFTWQRDFVTSWSLHVYLRFALDGIHFFAQQGFLLEVEYLFQQAHRLLGVWETTLAPVAACPTSWRSARIRLLAEEARWKGMRSKPDEAWLRWREAWTLFRQMHRPPSDRSEVSRSPSSSSSSSSVSPSRSAAVSASASADKDPAAKTTTATMTTNDEADPDDFAPWHLHHPLAFLLHDVGALLSDTADAAAALTDRQARLQRLWTALETTLSDLQLRHEQATRRAATTPRRTRTTRAPLTLTRTKRSAPLSPQALDRVYAGLSSATAPSPPATVPLSDAAHRRLLAQYVLVAWRHAVALGHVAIAERCVAQLSSTPLDAVALGGADNAAYSHLLARTTRVRLEQNRELSRRRAATAPRTGHDAMDGVLDDGVLMLPARPLDAPPRAPSPPDRRRPTALAAYRNAYLRDLASLLPMETAALADAMIGRPPADVLALAYACMGTCLVLGQGRPMPLPPVIRDFEAAKGLMWTRQMLQRSAVAALEPPRHASPASSYRPAALTDGGGDTVAVDKDAVNTATAPSDDDDATPCIVVSLSLDTASHHLIVARYTQADLELDTARPVHLDNGDRADDHDHEMDHSDVSSDQSHADAHVDHARKTRLWSLRLPLHRHTERRPGCQTAEAVLTLDQYASEFSAIMAANGASTQLAGLDATGAGAEQATAEQKQVWWNERRRLDAALQSLLERIERAWLGGFTGIFAPLAAMPPDLMAQGHSMLTDVVERHWLSATSSAATPAAAPPVSRIAFSDMFLQYMLAQPAPWPDALTQDVLAVIVDHVVLAGYPADAVASWDALGADVRRVVHTIQHCHHTRTRSTPPRGDPHVVLILDRLLHRIPWESLPCLRRRSVSRCLSLAHYRECRQRLGAPLRDAAWLSRRDALQYVVNPGGDLVKTQRTFEHVFATMRPQPWQGIAGRIPTAAQWTATLESAGVFLYCGHGGGEQYLPTHRMRRLRRLPPVCLLMGCSSGALVDVGAALDPIGVVREYALGGSVAVVANLWDVTDRDIDRYCIALMTYGGLIDPPAQRQPLPLGVAVCQARQSCHLGYLVGAAPVLYGLPLTLTRSVDSVRS</sequence>
<dbReference type="OrthoDB" id="10255632at2759"/>
<dbReference type="EC" id="3.4.22.49" evidence="2"/>